<dbReference type="PANTHER" id="PTHR42912:SF95">
    <property type="entry name" value="METHYLTRANSFERASE TYPE 11 DOMAIN-CONTAINING PROTEIN"/>
    <property type="match status" value="1"/>
</dbReference>
<reference evidence="2 5" key="2">
    <citation type="submission" date="2019-07" db="EMBL/GenBank/DDBJ databases">
        <title>Draft genome of C. aurimucosum strain 332.</title>
        <authorList>
            <person name="Pacheco L.G.C."/>
            <person name="Aguiar E.R.G.R."/>
            <person name="Barberis C.M."/>
            <person name="Almuzara M.N."/>
            <person name="Traglia G.M."/>
            <person name="Santos C.S."/>
            <person name="Vay C.A."/>
            <person name="Rocha D.J.P.G."/>
        </authorList>
    </citation>
    <scope>NUCLEOTIDE SEQUENCE [LARGE SCALE GENOMIC DNA]</scope>
    <source>
        <strain evidence="2 5">332</strain>
    </source>
</reference>
<organism evidence="3 4">
    <name type="scientific">Corynebacterium aurimucosum</name>
    <dbReference type="NCBI Taxonomy" id="169292"/>
    <lineage>
        <taxon>Bacteria</taxon>
        <taxon>Bacillati</taxon>
        <taxon>Actinomycetota</taxon>
        <taxon>Actinomycetes</taxon>
        <taxon>Mycobacteriales</taxon>
        <taxon>Corynebacteriaceae</taxon>
        <taxon>Corynebacterium</taxon>
    </lineage>
</organism>
<dbReference type="EMBL" id="VIOG01000012">
    <property type="protein sequence ID" value="MTD92273.1"/>
    <property type="molecule type" value="Genomic_DNA"/>
</dbReference>
<dbReference type="InterPro" id="IPR029063">
    <property type="entry name" value="SAM-dependent_MTases_sf"/>
</dbReference>
<evidence type="ECO:0000313" key="4">
    <source>
        <dbReference type="Proteomes" id="UP000320648"/>
    </source>
</evidence>
<dbReference type="Gene3D" id="3.40.50.150">
    <property type="entry name" value="Vaccinia Virus protein VP39"/>
    <property type="match status" value="1"/>
</dbReference>
<dbReference type="Proteomes" id="UP000320648">
    <property type="component" value="Unassembled WGS sequence"/>
</dbReference>
<reference evidence="3 4" key="1">
    <citation type="submission" date="2019-07" db="EMBL/GenBank/DDBJ databases">
        <title>Draft genome of C. aurimucosum strain 15-4290.</title>
        <authorList>
            <person name="Pacheco L.G.C."/>
            <person name="Aguiar E.R.G.R."/>
            <person name="Navas J."/>
            <person name="Santos C.S."/>
            <person name="Rocha D.J.P.G."/>
        </authorList>
    </citation>
    <scope>NUCLEOTIDE SEQUENCE [LARGE SCALE GENOMIC DNA]</scope>
    <source>
        <strain evidence="3 4">15-4290</strain>
    </source>
</reference>
<keyword evidence="3" id="KW-0489">Methyltransferase</keyword>
<dbReference type="GO" id="GO:0008168">
    <property type="term" value="F:methyltransferase activity"/>
    <property type="evidence" value="ECO:0007669"/>
    <property type="project" value="UniProtKB-KW"/>
</dbReference>
<comment type="caution">
    <text evidence="3">The sequence shown here is derived from an EMBL/GenBank/DDBJ whole genome shotgun (WGS) entry which is preliminary data.</text>
</comment>
<dbReference type="CDD" id="cd02440">
    <property type="entry name" value="AdoMet_MTases"/>
    <property type="match status" value="1"/>
</dbReference>
<name>A0A558ISN0_9CORY</name>
<gene>
    <name evidence="2" type="ORF">FME68_10510</name>
    <name evidence="3" type="ORF">FQN05_05645</name>
</gene>
<dbReference type="EMBL" id="VMTX01000006">
    <property type="protein sequence ID" value="TVU84415.1"/>
    <property type="molecule type" value="Genomic_DNA"/>
</dbReference>
<feature type="domain" description="Methyltransferase" evidence="1">
    <location>
        <begin position="52"/>
        <end position="146"/>
    </location>
</feature>
<accession>A0A558ISN0</accession>
<dbReference type="Proteomes" id="UP000432568">
    <property type="component" value="Unassembled WGS sequence"/>
</dbReference>
<dbReference type="AlphaFoldDB" id="A0A558ISN0"/>
<keyword evidence="3" id="KW-0808">Transferase</keyword>
<evidence type="ECO:0000259" key="1">
    <source>
        <dbReference type="Pfam" id="PF13649"/>
    </source>
</evidence>
<proteinExistence type="predicted"/>
<dbReference type="RefSeq" id="WP_158381444.1">
    <property type="nucleotide sequence ID" value="NZ_CP160096.1"/>
</dbReference>
<evidence type="ECO:0000313" key="2">
    <source>
        <dbReference type="EMBL" id="MTD92273.1"/>
    </source>
</evidence>
<dbReference type="Pfam" id="PF13649">
    <property type="entry name" value="Methyltransf_25"/>
    <property type="match status" value="1"/>
</dbReference>
<dbReference type="PANTHER" id="PTHR42912">
    <property type="entry name" value="METHYLTRANSFERASE"/>
    <property type="match status" value="1"/>
</dbReference>
<dbReference type="InterPro" id="IPR041698">
    <property type="entry name" value="Methyltransf_25"/>
</dbReference>
<evidence type="ECO:0000313" key="3">
    <source>
        <dbReference type="EMBL" id="TVU84415.1"/>
    </source>
</evidence>
<sequence>MTTSSLPMHDRPDSEVGGHWLLARLGKKVLRPGGLEMTTTLIDAAELKDKDVVELAPGLGLTARQIVAEGPRSYTGVDEDPDAVARTKASLAGASSATVVVNDAKATGLPDNSTDVVFGEAMLTMHGEKGKAAIMAEAFRILRPGGRYVIHELCLEPDTLDDAQKLEIRRALATSIRVNARPLTTKEWDGVAREAGFEVTERHYADMALLRAKRNLQDEGVLGVARIAFNVLRMPDARRRVFAMRSVFNKYSDNLQAIGVVLTKPAAAAQ</sequence>
<dbReference type="InterPro" id="IPR050508">
    <property type="entry name" value="Methyltransf_Superfamily"/>
</dbReference>
<dbReference type="GO" id="GO:0032259">
    <property type="term" value="P:methylation"/>
    <property type="evidence" value="ECO:0007669"/>
    <property type="project" value="UniProtKB-KW"/>
</dbReference>
<evidence type="ECO:0000313" key="5">
    <source>
        <dbReference type="Proteomes" id="UP000432568"/>
    </source>
</evidence>
<dbReference type="SUPFAM" id="SSF53335">
    <property type="entry name" value="S-adenosyl-L-methionine-dependent methyltransferases"/>
    <property type="match status" value="1"/>
</dbReference>
<protein>
    <submittedName>
        <fullName evidence="3">Class I SAM-dependent methyltransferase</fullName>
    </submittedName>
</protein>